<evidence type="ECO:0000313" key="2">
    <source>
        <dbReference type="EMBL" id="CAI7991907.1"/>
    </source>
</evidence>
<feature type="compositionally biased region" description="Polar residues" evidence="1">
    <location>
        <begin position="447"/>
        <end position="461"/>
    </location>
</feature>
<organism evidence="2 3">
    <name type="scientific">Geodia barretti</name>
    <name type="common">Barrett's horny sponge</name>
    <dbReference type="NCBI Taxonomy" id="519541"/>
    <lineage>
        <taxon>Eukaryota</taxon>
        <taxon>Metazoa</taxon>
        <taxon>Porifera</taxon>
        <taxon>Demospongiae</taxon>
        <taxon>Heteroscleromorpha</taxon>
        <taxon>Tetractinellida</taxon>
        <taxon>Astrophorina</taxon>
        <taxon>Geodiidae</taxon>
        <taxon>Geodia</taxon>
    </lineage>
</organism>
<sequence length="693" mass="73397">MVRAAGSFPVRLEAVCVCSAPASCPKSELCLLTCIVVPESIQVSVISVYSAAIQPPHAGRPLPTATNACYIKARVFPKGDLSAFDIDSDTSPTAVHHPPAKTIDLDNTSSHTAPRTQGSDKKAVKNASPANRHETTEGCPTSNRDCASPSDGEVENPFCEKLMRSFEEVRREESVGTNPVDQCPPDIAAAPQSQPRQPLQSLNSCTAKPLTYPPAKSRGKPPVSSLATANLCEETGAPSYHKLLPSVCEVCMVPQNEASCFPTNTLPFSSSEAQLGAGFACEERLKTRHPIMAGVAVGPRSKRAPLENKPPCHLPTPRMGPLLSPDTKKVRNLTCSPGRKTPDITAVLRGSGRPSQSSSSPGESPQFASLCTGSVIHSMPSPSPAPPSPAAFLQAGAALAAPRPSASSPDGSSDAANTTAIQFPGSVSSAAQKHDFPDVAHFPPALGTTTHTNTVGQSGVDSTAGWRGGEEVPQTDCVRRMVKRCRSRRRRRRRREIFLSSCMATSLSSTTCTAGEREARDTVESAASCPSIGNTEPDNSSTVTTTDLEEENRTFPLEKEVSYLDESGMEESRDPANSDEASVPTNSPATTASRQEQLVPGDEPPLAPCTSPQPHLTPPPPAPAPAGKEDLMCDMFQLLTPDRPTPAAPDSRQHSGDVSSGRQTSKRRVFRSAPTEGSSSFYSLFINDADIFM</sequence>
<feature type="compositionally biased region" description="Low complexity" evidence="1">
    <location>
        <begin position="349"/>
        <end position="366"/>
    </location>
</feature>
<proteinExistence type="predicted"/>
<feature type="compositionally biased region" description="Low complexity" evidence="1">
    <location>
        <begin position="188"/>
        <end position="201"/>
    </location>
</feature>
<dbReference type="AlphaFoldDB" id="A0AA35QUI0"/>
<reference evidence="2" key="1">
    <citation type="submission" date="2023-03" db="EMBL/GenBank/DDBJ databases">
        <authorList>
            <person name="Steffen K."/>
            <person name="Cardenas P."/>
        </authorList>
    </citation>
    <scope>NUCLEOTIDE SEQUENCE</scope>
</reference>
<feature type="compositionally biased region" description="Polar residues" evidence="1">
    <location>
        <begin position="105"/>
        <end position="117"/>
    </location>
</feature>
<name>A0AA35QUI0_GEOBA</name>
<feature type="compositionally biased region" description="Polar residues" evidence="1">
    <location>
        <begin position="531"/>
        <end position="546"/>
    </location>
</feature>
<keyword evidence="3" id="KW-1185">Reference proteome</keyword>
<evidence type="ECO:0000313" key="3">
    <source>
        <dbReference type="Proteomes" id="UP001174909"/>
    </source>
</evidence>
<dbReference type="EMBL" id="CASHTH010000131">
    <property type="protein sequence ID" value="CAI7991907.1"/>
    <property type="molecule type" value="Genomic_DNA"/>
</dbReference>
<comment type="caution">
    <text evidence="2">The sequence shown here is derived from an EMBL/GenBank/DDBJ whole genome shotgun (WGS) entry which is preliminary data.</text>
</comment>
<feature type="region of interest" description="Disordered" evidence="1">
    <location>
        <begin position="171"/>
        <end position="201"/>
    </location>
</feature>
<feature type="region of interest" description="Disordered" evidence="1">
    <location>
        <begin position="298"/>
        <end position="368"/>
    </location>
</feature>
<feature type="region of interest" description="Disordered" evidence="1">
    <location>
        <begin position="90"/>
        <end position="154"/>
    </location>
</feature>
<gene>
    <name evidence="2" type="ORF">GBAR_LOCUS851</name>
</gene>
<evidence type="ECO:0000256" key="1">
    <source>
        <dbReference type="SAM" id="MobiDB-lite"/>
    </source>
</evidence>
<feature type="compositionally biased region" description="Pro residues" evidence="1">
    <location>
        <begin position="615"/>
        <end position="624"/>
    </location>
</feature>
<feature type="compositionally biased region" description="Basic and acidic residues" evidence="1">
    <location>
        <begin position="551"/>
        <end position="562"/>
    </location>
</feature>
<feature type="compositionally biased region" description="Polar residues" evidence="1">
    <location>
        <begin position="579"/>
        <end position="596"/>
    </location>
</feature>
<protein>
    <submittedName>
        <fullName evidence="2">Uncharacterized protein</fullName>
    </submittedName>
</protein>
<feature type="region of interest" description="Disordered" evidence="1">
    <location>
        <begin position="438"/>
        <end position="470"/>
    </location>
</feature>
<feature type="region of interest" description="Disordered" evidence="1">
    <location>
        <begin position="509"/>
        <end position="679"/>
    </location>
</feature>
<dbReference type="Proteomes" id="UP001174909">
    <property type="component" value="Unassembled WGS sequence"/>
</dbReference>
<accession>A0AA35QUI0</accession>